<dbReference type="GO" id="GO:0046949">
    <property type="term" value="P:fatty-acyl-CoA biosynthetic process"/>
    <property type="evidence" value="ECO:0007669"/>
    <property type="project" value="TreeGrafter"/>
</dbReference>
<dbReference type="Pfam" id="PF00501">
    <property type="entry name" value="AMP-binding"/>
    <property type="match status" value="1"/>
</dbReference>
<dbReference type="InParanoid" id="A0A5N4APB4"/>
<reference evidence="5 6" key="1">
    <citation type="journal article" date="2018" name="Elife">
        <title>Firefly genomes illuminate parallel origins of bioluminescence in beetles.</title>
        <authorList>
            <person name="Fallon T.R."/>
            <person name="Lower S.E."/>
            <person name="Chang C.H."/>
            <person name="Bessho-Uehara M."/>
            <person name="Martin G.J."/>
            <person name="Bewick A.J."/>
            <person name="Behringer M."/>
            <person name="Debat H.J."/>
            <person name="Wong I."/>
            <person name="Day J.C."/>
            <person name="Suvorov A."/>
            <person name="Silva C.J."/>
            <person name="Stanger-Hall K.F."/>
            <person name="Hall D.W."/>
            <person name="Schmitz R.J."/>
            <person name="Nelson D.R."/>
            <person name="Lewis S.M."/>
            <person name="Shigenobu S."/>
            <person name="Bybee S.M."/>
            <person name="Larracuente A.M."/>
            <person name="Oba Y."/>
            <person name="Weng J.K."/>
        </authorList>
    </citation>
    <scope>NUCLEOTIDE SEQUENCE [LARGE SCALE GENOMIC DNA]</scope>
    <source>
        <strain evidence="5">1611_PpyrPB1</strain>
        <tissue evidence="5">Whole body</tissue>
    </source>
</reference>
<protein>
    <recommendedName>
        <fullName evidence="7">AMP-dependent synthetase/ligase domain-containing protein</fullName>
    </recommendedName>
</protein>
<gene>
    <name evidence="5" type="ORF">PPYR_07003</name>
</gene>
<feature type="domain" description="AMP-binding enzyme C-terminal" evidence="4">
    <location>
        <begin position="480"/>
        <end position="556"/>
    </location>
</feature>
<dbReference type="Proteomes" id="UP000327044">
    <property type="component" value="Unassembled WGS sequence"/>
</dbReference>
<accession>A0A5N4APB4</accession>
<dbReference type="SUPFAM" id="SSF56801">
    <property type="entry name" value="Acetyl-CoA synthetase-like"/>
    <property type="match status" value="1"/>
</dbReference>
<keyword evidence="6" id="KW-1185">Reference proteome</keyword>
<dbReference type="EMBL" id="VVIM01000005">
    <property type="protein sequence ID" value="KAB0799123.1"/>
    <property type="molecule type" value="Genomic_DNA"/>
</dbReference>
<evidence type="ECO:0000313" key="5">
    <source>
        <dbReference type="EMBL" id="KAB0799123.1"/>
    </source>
</evidence>
<evidence type="ECO:0000256" key="2">
    <source>
        <dbReference type="ARBA" id="ARBA00023140"/>
    </source>
</evidence>
<name>A0A5N4APB4_PHOPY</name>
<evidence type="ECO:0000259" key="3">
    <source>
        <dbReference type="Pfam" id="PF00501"/>
    </source>
</evidence>
<dbReference type="Gene3D" id="3.40.50.12780">
    <property type="entry name" value="N-terminal domain of ligase-like"/>
    <property type="match status" value="1"/>
</dbReference>
<dbReference type="GO" id="GO:0004467">
    <property type="term" value="F:long-chain fatty acid-CoA ligase activity"/>
    <property type="evidence" value="ECO:0007669"/>
    <property type="project" value="TreeGrafter"/>
</dbReference>
<dbReference type="InterPro" id="IPR020845">
    <property type="entry name" value="AMP-binding_CS"/>
</dbReference>
<dbReference type="GO" id="GO:0005777">
    <property type="term" value="C:peroxisome"/>
    <property type="evidence" value="ECO:0007669"/>
    <property type="project" value="UniProtKB-SubCell"/>
</dbReference>
<dbReference type="InterPro" id="IPR025110">
    <property type="entry name" value="AMP-bd_C"/>
</dbReference>
<sequence length="578" mass="64424">MCGKTSIMYLKILSIRSLRSTLKFQIRKRFHSHHSYIIPSPLPNIDIPNATVPDIIFERCGRFPEKIAVECHVTGRRYTFEEIRRKALNLSQAIIKKFKLRKGDVVAVFLPNVPEFAICALGLLKANLVITTISPLATSDELRRQLNDSGSKVIITTCSLYNTAKMSIPVPNMPILTIKTEKTDATPETAINFQELVDSPANLDVNVYLESSDIALMPFSSGTTGLPKGILYSHRNLTANVLQANAIDEIRVLETTTGNHQDVVPAILPFTHMYGFGGLLMGGLYNLSKLVTVPKFSPDIFVNLFEKHQLTALYTVPATVQFIINSNRVDPKLLQSLRVVTIGSAPLSALAQERFIKMSGKKIYVMQGYGSSECGILTTTRRINSSLGSIGIPVPNTEMKVVGVDNQAPLSEMEKGELWVKGPQVMKGYHNKPEETAKTITDGWFKTGDMVRYDHNKNFYLIDRIKNMIKVKGYVVAPAELQNIIRSYPNILEVIVIGIPHDSYGEVPRAYVTTKPGTVVDTDKLKEFVSKKVSSYKDLKGGVLVMKELPRNNVGKYDHQKLKLQYMEEVGNSHSSYS</sequence>
<proteinExistence type="predicted"/>
<dbReference type="InterPro" id="IPR042099">
    <property type="entry name" value="ANL_N_sf"/>
</dbReference>
<evidence type="ECO:0000259" key="4">
    <source>
        <dbReference type="Pfam" id="PF13193"/>
    </source>
</evidence>
<dbReference type="Gene3D" id="3.30.300.30">
    <property type="match status" value="1"/>
</dbReference>
<comment type="caution">
    <text evidence="5">The sequence shown here is derived from an EMBL/GenBank/DDBJ whole genome shotgun (WGS) entry which is preliminary data.</text>
</comment>
<dbReference type="InterPro" id="IPR045851">
    <property type="entry name" value="AMP-bd_C_sf"/>
</dbReference>
<evidence type="ECO:0000256" key="1">
    <source>
        <dbReference type="ARBA" id="ARBA00004275"/>
    </source>
</evidence>
<dbReference type="PROSITE" id="PS00455">
    <property type="entry name" value="AMP_BINDING"/>
    <property type="match status" value="1"/>
</dbReference>
<dbReference type="PANTHER" id="PTHR24096:SF422">
    <property type="entry name" value="BCDNA.GH02901"/>
    <property type="match status" value="1"/>
</dbReference>
<dbReference type="AlphaFoldDB" id="A0A5N4APB4"/>
<dbReference type="InterPro" id="IPR000873">
    <property type="entry name" value="AMP-dep_synth/lig_dom"/>
</dbReference>
<dbReference type="Pfam" id="PF13193">
    <property type="entry name" value="AMP-binding_C"/>
    <property type="match status" value="1"/>
</dbReference>
<comment type="subcellular location">
    <subcellularLocation>
        <location evidence="1">Peroxisome</location>
    </subcellularLocation>
</comment>
<evidence type="ECO:0008006" key="7">
    <source>
        <dbReference type="Google" id="ProtNLM"/>
    </source>
</evidence>
<dbReference type="PANTHER" id="PTHR24096">
    <property type="entry name" value="LONG-CHAIN-FATTY-ACID--COA LIGASE"/>
    <property type="match status" value="1"/>
</dbReference>
<feature type="domain" description="AMP-dependent synthetase/ligase" evidence="3">
    <location>
        <begin position="58"/>
        <end position="430"/>
    </location>
</feature>
<organism evidence="5 6">
    <name type="scientific">Photinus pyralis</name>
    <name type="common">Common eastern firefly</name>
    <name type="synonym">Lampyris pyralis</name>
    <dbReference type="NCBI Taxonomy" id="7054"/>
    <lineage>
        <taxon>Eukaryota</taxon>
        <taxon>Metazoa</taxon>
        <taxon>Ecdysozoa</taxon>
        <taxon>Arthropoda</taxon>
        <taxon>Hexapoda</taxon>
        <taxon>Insecta</taxon>
        <taxon>Pterygota</taxon>
        <taxon>Neoptera</taxon>
        <taxon>Endopterygota</taxon>
        <taxon>Coleoptera</taxon>
        <taxon>Polyphaga</taxon>
        <taxon>Elateriformia</taxon>
        <taxon>Elateroidea</taxon>
        <taxon>Lampyridae</taxon>
        <taxon>Lampyrinae</taxon>
        <taxon>Photinus</taxon>
    </lineage>
</organism>
<keyword evidence="2" id="KW-0576">Peroxisome</keyword>
<evidence type="ECO:0000313" key="6">
    <source>
        <dbReference type="Proteomes" id="UP000327044"/>
    </source>
</evidence>